<dbReference type="InterPro" id="IPR036273">
    <property type="entry name" value="CRAL/TRIO_N_dom_sf"/>
</dbReference>
<organism evidence="2 3">
    <name type="scientific">Diploptera punctata</name>
    <name type="common">Pacific beetle cockroach</name>
    <dbReference type="NCBI Taxonomy" id="6984"/>
    <lineage>
        <taxon>Eukaryota</taxon>
        <taxon>Metazoa</taxon>
        <taxon>Ecdysozoa</taxon>
        <taxon>Arthropoda</taxon>
        <taxon>Hexapoda</taxon>
        <taxon>Insecta</taxon>
        <taxon>Pterygota</taxon>
        <taxon>Neoptera</taxon>
        <taxon>Polyneoptera</taxon>
        <taxon>Dictyoptera</taxon>
        <taxon>Blattodea</taxon>
        <taxon>Blaberoidea</taxon>
        <taxon>Blaberidae</taxon>
        <taxon>Diplopterinae</taxon>
        <taxon>Diploptera</taxon>
    </lineage>
</organism>
<protein>
    <recommendedName>
        <fullName evidence="1">CRAL/TRIO N-terminal domain-containing protein</fullName>
    </recommendedName>
</protein>
<dbReference type="InterPro" id="IPR001251">
    <property type="entry name" value="CRAL-TRIO_dom"/>
</dbReference>
<accession>A0AAD7ZN37</accession>
<keyword evidence="3" id="KW-1185">Reference proteome</keyword>
<dbReference type="CDD" id="cd00170">
    <property type="entry name" value="SEC14"/>
    <property type="match status" value="1"/>
</dbReference>
<gene>
    <name evidence="2" type="ORF">L9F63_022571</name>
</gene>
<evidence type="ECO:0000313" key="2">
    <source>
        <dbReference type="EMBL" id="KAJ9583082.1"/>
    </source>
</evidence>
<feature type="domain" description="CRAL/TRIO N-terminal" evidence="1">
    <location>
        <begin position="73"/>
        <end position="98"/>
    </location>
</feature>
<dbReference type="PANTHER" id="PTHR10174">
    <property type="entry name" value="ALPHA-TOCOPHEROL TRANSFER PROTEIN-RELATED"/>
    <property type="match status" value="1"/>
</dbReference>
<dbReference type="Gene3D" id="1.10.8.20">
    <property type="entry name" value="N-terminal domain of phosphatidylinositol transfer protein sec14p"/>
    <property type="match status" value="1"/>
</dbReference>
<dbReference type="InterPro" id="IPR036865">
    <property type="entry name" value="CRAL-TRIO_dom_sf"/>
</dbReference>
<evidence type="ECO:0000313" key="3">
    <source>
        <dbReference type="Proteomes" id="UP001233999"/>
    </source>
</evidence>
<dbReference type="Pfam" id="PF00650">
    <property type="entry name" value="CRAL_TRIO"/>
    <property type="match status" value="1"/>
</dbReference>
<evidence type="ECO:0000259" key="1">
    <source>
        <dbReference type="SMART" id="SM01100"/>
    </source>
</evidence>
<dbReference type="GO" id="GO:0016020">
    <property type="term" value="C:membrane"/>
    <property type="evidence" value="ECO:0007669"/>
    <property type="project" value="TreeGrafter"/>
</dbReference>
<reference evidence="2" key="2">
    <citation type="submission" date="2023-05" db="EMBL/GenBank/DDBJ databases">
        <authorList>
            <person name="Fouks B."/>
        </authorList>
    </citation>
    <scope>NUCLEOTIDE SEQUENCE</scope>
    <source>
        <strain evidence="2">Stay&amp;Tobe</strain>
        <tissue evidence="2">Testes</tissue>
    </source>
</reference>
<reference evidence="2" key="1">
    <citation type="journal article" date="2023" name="IScience">
        <title>Live-bearing cockroach genome reveals convergent evolutionary mechanisms linked to viviparity in insects and beyond.</title>
        <authorList>
            <person name="Fouks B."/>
            <person name="Harrison M.C."/>
            <person name="Mikhailova A.A."/>
            <person name="Marchal E."/>
            <person name="English S."/>
            <person name="Carruthers M."/>
            <person name="Jennings E.C."/>
            <person name="Chiamaka E.L."/>
            <person name="Frigard R.A."/>
            <person name="Pippel M."/>
            <person name="Attardo G.M."/>
            <person name="Benoit J.B."/>
            <person name="Bornberg-Bauer E."/>
            <person name="Tobe S.S."/>
        </authorList>
    </citation>
    <scope>NUCLEOTIDE SEQUENCE</scope>
    <source>
        <strain evidence="2">Stay&amp;Tobe</strain>
    </source>
</reference>
<dbReference type="EMBL" id="JASPKZ010007675">
    <property type="protein sequence ID" value="KAJ9583082.1"/>
    <property type="molecule type" value="Genomic_DNA"/>
</dbReference>
<comment type="caution">
    <text evidence="2">The sequence shown here is derived from an EMBL/GenBank/DDBJ whole genome shotgun (WGS) entry which is preliminary data.</text>
</comment>
<dbReference type="InterPro" id="IPR011074">
    <property type="entry name" value="CRAL/TRIO_N_dom"/>
</dbReference>
<dbReference type="GO" id="GO:1902936">
    <property type="term" value="F:phosphatidylinositol bisphosphate binding"/>
    <property type="evidence" value="ECO:0007669"/>
    <property type="project" value="TreeGrafter"/>
</dbReference>
<dbReference type="SMART" id="SM01100">
    <property type="entry name" value="CRAL_TRIO_N"/>
    <property type="match status" value="1"/>
</dbReference>
<sequence>MEFGECYYNTVKIKYTCYFKITKMSELYKCTLPPNAIQHAIECLNEAEEKRDQCIHEILEWLQTQSNLRARNDPVNVVRFLRGCKFDIERTKRKITNYYELRARCPEWFSNRDPCLPEIQELLRLGVFLPLRKRDEHGRLVVLIRVAVHNPKKHKQSDVFKVGKMALELALEDDESISVFGVAAVFDMSGVTLGHAMQLPPHIVKKAVHAWQ</sequence>
<dbReference type="Gene3D" id="3.40.525.10">
    <property type="entry name" value="CRAL-TRIO lipid binding domain"/>
    <property type="match status" value="1"/>
</dbReference>
<dbReference type="SUPFAM" id="SSF52087">
    <property type="entry name" value="CRAL/TRIO domain"/>
    <property type="match status" value="1"/>
</dbReference>
<proteinExistence type="predicted"/>
<dbReference type="AlphaFoldDB" id="A0AAD7ZN37"/>
<name>A0AAD7ZN37_DIPPU</name>
<dbReference type="PANTHER" id="PTHR10174:SF224">
    <property type="entry name" value="RETINOL-BINDING PROTEIN PINTA"/>
    <property type="match status" value="1"/>
</dbReference>
<feature type="non-terminal residue" evidence="2">
    <location>
        <position position="212"/>
    </location>
</feature>
<dbReference type="Proteomes" id="UP001233999">
    <property type="component" value="Unassembled WGS sequence"/>
</dbReference>
<dbReference type="SUPFAM" id="SSF46938">
    <property type="entry name" value="CRAL/TRIO N-terminal domain"/>
    <property type="match status" value="1"/>
</dbReference>